<protein>
    <recommendedName>
        <fullName evidence="4">Protein-L-isoaspartate O-methyltransferase</fullName>
        <ecNumber evidence="3">2.1.1.77</ecNumber>
    </recommendedName>
    <alternativeName>
        <fullName evidence="11">L-isoaspartyl protein carboxyl methyltransferase</fullName>
    </alternativeName>
    <alternativeName>
        <fullName evidence="9">Protein L-isoaspartyl methyltransferase</fullName>
    </alternativeName>
    <alternativeName>
        <fullName evidence="10">Protein-beta-aspartate methyltransferase</fullName>
    </alternativeName>
</protein>
<evidence type="ECO:0000256" key="9">
    <source>
        <dbReference type="ARBA" id="ARBA00030757"/>
    </source>
</evidence>
<dbReference type="PANTHER" id="PTHR11579">
    <property type="entry name" value="PROTEIN-L-ISOASPARTATE O-METHYLTRANSFERASE"/>
    <property type="match status" value="1"/>
</dbReference>
<dbReference type="RefSeq" id="WP_189970279.1">
    <property type="nucleotide sequence ID" value="NZ_BMVL01000007.1"/>
</dbReference>
<keyword evidence="7" id="KW-0808">Transferase</keyword>
<dbReference type="InterPro" id="IPR029063">
    <property type="entry name" value="SAM-dependent_MTases_sf"/>
</dbReference>
<sequence length="389" mass="42394">MTIRAEEAGLNGLASALVETGALTSDWLPTFKAVPRESFVPARVWPGIADGTRQTELVDREKDPEAWFKCVYSDIPLTTQWDDGKHVGDGLGTTPTSSNSMPRMVFSMLADLDVREGHRTLEIGTGTGWNAGLLAHRLGGENVVSIEYDEAVAKGAGENLRRAGLSPLVIVGDGRLGYSGGAPYDRVIATCSIGEVPQTWIEQTVPGGVIVAPWGTDYGGEHVVRLTVGEGGTASGPFTRSSAFMRLRQQRTARPPFDAYLKGQEWPADGRRSSSALSPTEIGGWVEQFVIGLMVPGAFWRAERYEGGAYTLWTYSTDTQSWASVDYVPGADEYEVVQSGPRDLWEETEVAFQWWFSHGRPGFDHFGLTVGPDTQRAWLDTPENVLPGH</sequence>
<evidence type="ECO:0000256" key="3">
    <source>
        <dbReference type="ARBA" id="ARBA00011890"/>
    </source>
</evidence>
<keyword evidence="5" id="KW-0963">Cytoplasm</keyword>
<dbReference type="EMBL" id="JAGGLQ010000027">
    <property type="protein sequence ID" value="MBP2041729.1"/>
    <property type="molecule type" value="Genomic_DNA"/>
</dbReference>
<evidence type="ECO:0000256" key="2">
    <source>
        <dbReference type="ARBA" id="ARBA00005369"/>
    </source>
</evidence>
<evidence type="ECO:0000256" key="7">
    <source>
        <dbReference type="ARBA" id="ARBA00022679"/>
    </source>
</evidence>
<comment type="similarity">
    <text evidence="2">Belongs to the methyltransferase superfamily. L-isoaspartyl/D-aspartyl protein methyltransferase family.</text>
</comment>
<dbReference type="Pfam" id="PF01135">
    <property type="entry name" value="PCMT"/>
    <property type="match status" value="1"/>
</dbReference>
<organism evidence="12 13">
    <name type="scientific">Streptomyces avidinii</name>
    <dbReference type="NCBI Taxonomy" id="1895"/>
    <lineage>
        <taxon>Bacteria</taxon>
        <taxon>Bacillati</taxon>
        <taxon>Actinomycetota</taxon>
        <taxon>Actinomycetes</taxon>
        <taxon>Kitasatosporales</taxon>
        <taxon>Streptomycetaceae</taxon>
        <taxon>Streptomyces</taxon>
    </lineage>
</organism>
<evidence type="ECO:0000313" key="12">
    <source>
        <dbReference type="EMBL" id="MBP2041729.1"/>
    </source>
</evidence>
<evidence type="ECO:0000256" key="6">
    <source>
        <dbReference type="ARBA" id="ARBA00022603"/>
    </source>
</evidence>
<proteinExistence type="inferred from homology"/>
<dbReference type="InterPro" id="IPR000682">
    <property type="entry name" value="PCMT"/>
</dbReference>
<evidence type="ECO:0000256" key="4">
    <source>
        <dbReference type="ARBA" id="ARBA00013346"/>
    </source>
</evidence>
<evidence type="ECO:0000256" key="8">
    <source>
        <dbReference type="ARBA" id="ARBA00022691"/>
    </source>
</evidence>
<comment type="subcellular location">
    <subcellularLocation>
        <location evidence="1">Cytoplasm</location>
    </subcellularLocation>
</comment>
<evidence type="ECO:0000256" key="10">
    <source>
        <dbReference type="ARBA" id="ARBA00031323"/>
    </source>
</evidence>
<dbReference type="EC" id="2.1.1.77" evidence="3"/>
<dbReference type="CDD" id="cd02440">
    <property type="entry name" value="AdoMet_MTases"/>
    <property type="match status" value="1"/>
</dbReference>
<evidence type="ECO:0000313" key="13">
    <source>
        <dbReference type="Proteomes" id="UP001519310"/>
    </source>
</evidence>
<dbReference type="Proteomes" id="UP001519310">
    <property type="component" value="Unassembled WGS sequence"/>
</dbReference>
<evidence type="ECO:0000256" key="1">
    <source>
        <dbReference type="ARBA" id="ARBA00004496"/>
    </source>
</evidence>
<comment type="caution">
    <text evidence="12">The sequence shown here is derived from an EMBL/GenBank/DDBJ whole genome shotgun (WGS) entry which is preliminary data.</text>
</comment>
<name>A0ABS4LHX7_STRAV</name>
<dbReference type="Gene3D" id="3.40.50.150">
    <property type="entry name" value="Vaccinia Virus protein VP39"/>
    <property type="match status" value="1"/>
</dbReference>
<gene>
    <name evidence="12" type="ORF">J2Z77_007589</name>
</gene>
<evidence type="ECO:0000256" key="11">
    <source>
        <dbReference type="ARBA" id="ARBA00031350"/>
    </source>
</evidence>
<keyword evidence="6" id="KW-0489">Methyltransferase</keyword>
<evidence type="ECO:0000256" key="5">
    <source>
        <dbReference type="ARBA" id="ARBA00022490"/>
    </source>
</evidence>
<accession>A0ABS4LHX7</accession>
<dbReference type="PANTHER" id="PTHR11579:SF0">
    <property type="entry name" value="PROTEIN-L-ISOASPARTATE(D-ASPARTATE) O-METHYLTRANSFERASE"/>
    <property type="match status" value="1"/>
</dbReference>
<keyword evidence="8" id="KW-0949">S-adenosyl-L-methionine</keyword>
<dbReference type="SUPFAM" id="SSF53335">
    <property type="entry name" value="S-adenosyl-L-methionine-dependent methyltransferases"/>
    <property type="match status" value="1"/>
</dbReference>
<reference evidence="12 13" key="1">
    <citation type="submission" date="2021-03" db="EMBL/GenBank/DDBJ databases">
        <title>Genomic Encyclopedia of Type Strains, Phase IV (KMG-IV): sequencing the most valuable type-strain genomes for metagenomic binning, comparative biology and taxonomic classification.</title>
        <authorList>
            <person name="Goeker M."/>
        </authorList>
    </citation>
    <scope>NUCLEOTIDE SEQUENCE [LARGE SCALE GENOMIC DNA]</scope>
    <source>
        <strain evidence="12 13">DSM 40526</strain>
    </source>
</reference>
<keyword evidence="13" id="KW-1185">Reference proteome</keyword>